<keyword evidence="2" id="KW-1185">Reference proteome</keyword>
<name>A0AAP0IG05_9MAGN</name>
<reference evidence="1 2" key="1">
    <citation type="submission" date="2024-01" db="EMBL/GenBank/DDBJ databases">
        <title>Genome assemblies of Stephania.</title>
        <authorList>
            <person name="Yang L."/>
        </authorList>
    </citation>
    <scope>NUCLEOTIDE SEQUENCE [LARGE SCALE GENOMIC DNA]</scope>
    <source>
        <strain evidence="1">YNDBR</strain>
        <tissue evidence="1">Leaf</tissue>
    </source>
</reference>
<sequence>MEAARRLTNEVVEFLMGMGLATTTTTTIVATNTITTSPTALTEDSQHKIAPTTSNPSALHPQILCACTEHIPVLKWEEKQEFICMNSK</sequence>
<dbReference type="EMBL" id="JBBNAF010000009">
    <property type="protein sequence ID" value="KAK9114778.1"/>
    <property type="molecule type" value="Genomic_DNA"/>
</dbReference>
<proteinExistence type="predicted"/>
<comment type="caution">
    <text evidence="1">The sequence shown here is derived from an EMBL/GenBank/DDBJ whole genome shotgun (WGS) entry which is preliminary data.</text>
</comment>
<organism evidence="1 2">
    <name type="scientific">Stephania yunnanensis</name>
    <dbReference type="NCBI Taxonomy" id="152371"/>
    <lineage>
        <taxon>Eukaryota</taxon>
        <taxon>Viridiplantae</taxon>
        <taxon>Streptophyta</taxon>
        <taxon>Embryophyta</taxon>
        <taxon>Tracheophyta</taxon>
        <taxon>Spermatophyta</taxon>
        <taxon>Magnoliopsida</taxon>
        <taxon>Ranunculales</taxon>
        <taxon>Menispermaceae</taxon>
        <taxon>Menispermoideae</taxon>
        <taxon>Cissampelideae</taxon>
        <taxon>Stephania</taxon>
    </lineage>
</organism>
<evidence type="ECO:0000313" key="2">
    <source>
        <dbReference type="Proteomes" id="UP001420932"/>
    </source>
</evidence>
<protein>
    <submittedName>
        <fullName evidence="1">Uncharacterized protein</fullName>
    </submittedName>
</protein>
<evidence type="ECO:0000313" key="1">
    <source>
        <dbReference type="EMBL" id="KAK9114778.1"/>
    </source>
</evidence>
<dbReference type="AlphaFoldDB" id="A0AAP0IG05"/>
<gene>
    <name evidence="1" type="ORF">Syun_021575</name>
</gene>
<accession>A0AAP0IG05</accession>
<dbReference type="Proteomes" id="UP001420932">
    <property type="component" value="Unassembled WGS sequence"/>
</dbReference>